<keyword evidence="1" id="KW-0812">Transmembrane</keyword>
<dbReference type="AlphaFoldDB" id="A0A8S1C3M8"/>
<protein>
    <submittedName>
        <fullName evidence="2">Uncharacterized protein</fullName>
    </submittedName>
</protein>
<keyword evidence="1" id="KW-0472">Membrane</keyword>
<reference evidence="2 3" key="1">
    <citation type="submission" date="2020-04" db="EMBL/GenBank/DDBJ databases">
        <authorList>
            <person name="Alioto T."/>
            <person name="Alioto T."/>
            <person name="Gomez Garrido J."/>
        </authorList>
    </citation>
    <scope>NUCLEOTIDE SEQUENCE [LARGE SCALE GENOMIC DNA]</scope>
</reference>
<name>A0A8S1C3M8_9INSE</name>
<organism evidence="2 3">
    <name type="scientific">Cloeon dipterum</name>
    <dbReference type="NCBI Taxonomy" id="197152"/>
    <lineage>
        <taxon>Eukaryota</taxon>
        <taxon>Metazoa</taxon>
        <taxon>Ecdysozoa</taxon>
        <taxon>Arthropoda</taxon>
        <taxon>Hexapoda</taxon>
        <taxon>Insecta</taxon>
        <taxon>Pterygota</taxon>
        <taxon>Palaeoptera</taxon>
        <taxon>Ephemeroptera</taxon>
        <taxon>Pisciforma</taxon>
        <taxon>Baetidae</taxon>
        <taxon>Cloeon</taxon>
    </lineage>
</organism>
<evidence type="ECO:0000313" key="3">
    <source>
        <dbReference type="Proteomes" id="UP000494165"/>
    </source>
</evidence>
<accession>A0A8S1C3M8</accession>
<sequence length="225" mass="25764">MHVIIQDGPKTLQISRRSFLWNRIGIGLALFFSVLKKFSHNSLFLILIATQRDYIKHLNKTIYPAVKTNTFFVSKCKKDSFNSWIDSQQNVSRYLSEFNCFVTPYLLTTTISNASTLCLVTFSIVMRNDLPVHSHFALICLAELVILCYAGHSLKREGQELINTLNRIPILNERCGVGHTLARIVSDCRSSLRVNCEPFFTLCYEYLIALISVITTYFIVLVQIQ</sequence>
<dbReference type="EMBL" id="CADEPI010000007">
    <property type="protein sequence ID" value="CAB3361897.1"/>
    <property type="molecule type" value="Genomic_DNA"/>
</dbReference>
<gene>
    <name evidence="2" type="ORF">CLODIP_2_CD01805</name>
</gene>
<feature type="transmembrane region" description="Helical" evidence="1">
    <location>
        <begin position="199"/>
        <end position="224"/>
    </location>
</feature>
<keyword evidence="3" id="KW-1185">Reference proteome</keyword>
<evidence type="ECO:0000313" key="2">
    <source>
        <dbReference type="EMBL" id="CAB3361897.1"/>
    </source>
</evidence>
<comment type="caution">
    <text evidence="2">The sequence shown here is derived from an EMBL/GenBank/DDBJ whole genome shotgun (WGS) entry which is preliminary data.</text>
</comment>
<feature type="transmembrane region" description="Helical" evidence="1">
    <location>
        <begin position="102"/>
        <end position="126"/>
    </location>
</feature>
<proteinExistence type="predicted"/>
<evidence type="ECO:0000256" key="1">
    <source>
        <dbReference type="SAM" id="Phobius"/>
    </source>
</evidence>
<keyword evidence="1" id="KW-1133">Transmembrane helix</keyword>
<feature type="transmembrane region" description="Helical" evidence="1">
    <location>
        <begin position="132"/>
        <end position="150"/>
    </location>
</feature>
<dbReference type="Proteomes" id="UP000494165">
    <property type="component" value="Unassembled WGS sequence"/>
</dbReference>
<feature type="transmembrane region" description="Helical" evidence="1">
    <location>
        <begin position="19"/>
        <end position="35"/>
    </location>
</feature>